<dbReference type="Proteomes" id="UP000620124">
    <property type="component" value="Unassembled WGS sequence"/>
</dbReference>
<accession>A0A8H7D1Q9</accession>
<organism evidence="1 2">
    <name type="scientific">Mycena venus</name>
    <dbReference type="NCBI Taxonomy" id="2733690"/>
    <lineage>
        <taxon>Eukaryota</taxon>
        <taxon>Fungi</taxon>
        <taxon>Dikarya</taxon>
        <taxon>Basidiomycota</taxon>
        <taxon>Agaricomycotina</taxon>
        <taxon>Agaricomycetes</taxon>
        <taxon>Agaricomycetidae</taxon>
        <taxon>Agaricales</taxon>
        <taxon>Marasmiineae</taxon>
        <taxon>Mycenaceae</taxon>
        <taxon>Mycena</taxon>
    </lineage>
</organism>
<comment type="caution">
    <text evidence="1">The sequence shown here is derived from an EMBL/GenBank/DDBJ whole genome shotgun (WGS) entry which is preliminary data.</text>
</comment>
<dbReference type="OrthoDB" id="2990207at2759"/>
<evidence type="ECO:0000313" key="2">
    <source>
        <dbReference type="Proteomes" id="UP000620124"/>
    </source>
</evidence>
<protein>
    <submittedName>
        <fullName evidence="1">Uncharacterized protein</fullName>
    </submittedName>
</protein>
<reference evidence="1" key="1">
    <citation type="submission" date="2020-05" db="EMBL/GenBank/DDBJ databases">
        <title>Mycena genomes resolve the evolution of fungal bioluminescence.</title>
        <authorList>
            <person name="Tsai I.J."/>
        </authorList>
    </citation>
    <scope>NUCLEOTIDE SEQUENCE</scope>
    <source>
        <strain evidence="1">CCC161011</strain>
    </source>
</reference>
<dbReference type="AlphaFoldDB" id="A0A8H7D1Q9"/>
<proteinExistence type="predicted"/>
<evidence type="ECO:0000313" key="1">
    <source>
        <dbReference type="EMBL" id="KAF7356217.1"/>
    </source>
</evidence>
<keyword evidence="2" id="KW-1185">Reference proteome</keyword>
<sequence length="410" mass="45905">MDLPQDILEAIVDELEETKSLRAFCLVAPSFVQVGQARIFRAVQIQTHGFRKDGFRIMSPLQAERLFSVSPHLALYVQRLWIHIPRPRLPFDPHVPALQIPARAPDWYPPLQAILPAFSRVRELSISAPEGRRWGDLPEALKDVMQGVMILSTLQHLEFITLSVPATLITSVALSVPALSLDSVVIEEIRVQSSQMAVPKEAFGALTLRNITESMVKFLATPGALPSQRLSIIHPEKWADISKILTGTAATLTQLCLRFHNSLGAGPLPRHGALRMLELDTSAGPAPYCLPNTLLALLRQIPTVMPRLEHLTVNLTVATKLRSASKPRENVRWVDESAWVHDEPLDLGPVDSVYCRLRFDDYTRHDGPEQVEERRELHESVSREFVQCMGEQLPALRDNGGLSFSRIPLR</sequence>
<dbReference type="EMBL" id="JACAZI010000007">
    <property type="protein sequence ID" value="KAF7356217.1"/>
    <property type="molecule type" value="Genomic_DNA"/>
</dbReference>
<name>A0A8H7D1Q9_9AGAR</name>
<gene>
    <name evidence="1" type="ORF">MVEN_00953100</name>
</gene>